<reference evidence="1 2" key="1">
    <citation type="submission" date="2014-03" db="EMBL/GenBank/DDBJ databases">
        <title>Draft genome of the hookworm Oesophagostomum dentatum.</title>
        <authorList>
            <person name="Mitreva M."/>
        </authorList>
    </citation>
    <scope>NUCLEOTIDE SEQUENCE [LARGE SCALE GENOMIC DNA]</scope>
    <source>
        <strain evidence="1 2">OD-Hann</strain>
    </source>
</reference>
<keyword evidence="2" id="KW-1185">Reference proteome</keyword>
<evidence type="ECO:0000313" key="2">
    <source>
        <dbReference type="Proteomes" id="UP000053660"/>
    </source>
</evidence>
<dbReference type="AlphaFoldDB" id="A0A0B1SSV8"/>
<dbReference type="Proteomes" id="UP000053660">
    <property type="component" value="Unassembled WGS sequence"/>
</dbReference>
<organism evidence="1 2">
    <name type="scientific">Oesophagostomum dentatum</name>
    <name type="common">Nodular worm</name>
    <dbReference type="NCBI Taxonomy" id="61180"/>
    <lineage>
        <taxon>Eukaryota</taxon>
        <taxon>Metazoa</taxon>
        <taxon>Ecdysozoa</taxon>
        <taxon>Nematoda</taxon>
        <taxon>Chromadorea</taxon>
        <taxon>Rhabditida</taxon>
        <taxon>Rhabditina</taxon>
        <taxon>Rhabditomorpha</taxon>
        <taxon>Strongyloidea</taxon>
        <taxon>Strongylidae</taxon>
        <taxon>Oesophagostomum</taxon>
    </lineage>
</organism>
<gene>
    <name evidence="1" type="ORF">OESDEN_13656</name>
</gene>
<dbReference type="EMBL" id="KN559925">
    <property type="protein sequence ID" value="KHJ86587.1"/>
    <property type="molecule type" value="Genomic_DNA"/>
</dbReference>
<evidence type="ECO:0000313" key="1">
    <source>
        <dbReference type="EMBL" id="KHJ86587.1"/>
    </source>
</evidence>
<proteinExistence type="predicted"/>
<name>A0A0B1SSV8_OESDE</name>
<protein>
    <submittedName>
        <fullName evidence="1">Uncharacterized protein</fullName>
    </submittedName>
</protein>
<sequence>MDTAMGTVEDMVAASVDATLDTLEICAVSAPRTISRNLRRRIRLSVKSASKAVQEVAQSQVQKGAQNVRMGTTKLRRVA</sequence>
<accession>A0A0B1SSV8</accession>